<evidence type="ECO:0000313" key="3">
    <source>
        <dbReference type="Proteomes" id="UP001177023"/>
    </source>
</evidence>
<dbReference type="Proteomes" id="UP001177023">
    <property type="component" value="Unassembled WGS sequence"/>
</dbReference>
<feature type="chain" id="PRO_5041435259" evidence="1">
    <location>
        <begin position="20"/>
        <end position="132"/>
    </location>
</feature>
<organism evidence="2 3">
    <name type="scientific">Mesorhabditis spiculigera</name>
    <dbReference type="NCBI Taxonomy" id="96644"/>
    <lineage>
        <taxon>Eukaryota</taxon>
        <taxon>Metazoa</taxon>
        <taxon>Ecdysozoa</taxon>
        <taxon>Nematoda</taxon>
        <taxon>Chromadorea</taxon>
        <taxon>Rhabditida</taxon>
        <taxon>Rhabditina</taxon>
        <taxon>Rhabditomorpha</taxon>
        <taxon>Rhabditoidea</taxon>
        <taxon>Rhabditidae</taxon>
        <taxon>Mesorhabditinae</taxon>
        <taxon>Mesorhabditis</taxon>
    </lineage>
</organism>
<feature type="signal peptide" evidence="1">
    <location>
        <begin position="1"/>
        <end position="19"/>
    </location>
</feature>
<dbReference type="AlphaFoldDB" id="A0AA36GCT5"/>
<evidence type="ECO:0000256" key="1">
    <source>
        <dbReference type="SAM" id="SignalP"/>
    </source>
</evidence>
<comment type="caution">
    <text evidence="2">The sequence shown here is derived from an EMBL/GenBank/DDBJ whole genome shotgun (WGS) entry which is preliminary data.</text>
</comment>
<keyword evidence="3" id="KW-1185">Reference proteome</keyword>
<gene>
    <name evidence="2" type="ORF">MSPICULIGERA_LOCUS21856</name>
</gene>
<accession>A0AA36GCT5</accession>
<reference evidence="2" key="1">
    <citation type="submission" date="2023-06" db="EMBL/GenBank/DDBJ databases">
        <authorList>
            <person name="Delattre M."/>
        </authorList>
    </citation>
    <scope>NUCLEOTIDE SEQUENCE</scope>
    <source>
        <strain evidence="2">AF72</strain>
    </source>
</reference>
<feature type="non-terminal residue" evidence="2">
    <location>
        <position position="1"/>
    </location>
</feature>
<dbReference type="EMBL" id="CATQJA010002665">
    <property type="protein sequence ID" value="CAJ0583787.1"/>
    <property type="molecule type" value="Genomic_DNA"/>
</dbReference>
<evidence type="ECO:0000313" key="2">
    <source>
        <dbReference type="EMBL" id="CAJ0583787.1"/>
    </source>
</evidence>
<sequence>MRSASIAVLCAVGIGLCLAVPIEQEVTPVILLAMKRAVVEMAELDDEPELSEHDMGKRTMALGRMGFRPGKRSLALGRASFRPGKRSRSLALGRASFRPGKRSLALGRGHFRPGKRSYEFTPEDIGMNIIYS</sequence>
<name>A0AA36GCT5_9BILA</name>
<protein>
    <submittedName>
        <fullName evidence="2">Uncharacterized protein</fullName>
    </submittedName>
</protein>
<proteinExistence type="predicted"/>
<keyword evidence="1" id="KW-0732">Signal</keyword>